<protein>
    <submittedName>
        <fullName evidence="3">Secreted protein</fullName>
    </submittedName>
</protein>
<sequence>MSPPPASHPVLPVLVPLWMCMLMMWNVASADDSMMLQQQQLKTPATCAQILGDNVENDEKLLLCQLYESSSLLTNLEP</sequence>
<reference evidence="3" key="1">
    <citation type="submission" date="2022-11" db="UniProtKB">
        <authorList>
            <consortium name="WormBaseParasite"/>
        </authorList>
    </citation>
    <scope>IDENTIFICATION</scope>
</reference>
<accession>A0A915D438</accession>
<proteinExistence type="predicted"/>
<name>A0A915D438_9BILA</name>
<dbReference type="WBParaSite" id="jg15174">
    <property type="protein sequence ID" value="jg15174"/>
    <property type="gene ID" value="jg15174"/>
</dbReference>
<feature type="chain" id="PRO_5037363883" evidence="1">
    <location>
        <begin position="31"/>
        <end position="78"/>
    </location>
</feature>
<evidence type="ECO:0000313" key="2">
    <source>
        <dbReference type="Proteomes" id="UP000887574"/>
    </source>
</evidence>
<dbReference type="AlphaFoldDB" id="A0A915D438"/>
<keyword evidence="2" id="KW-1185">Reference proteome</keyword>
<keyword evidence="1" id="KW-0732">Signal</keyword>
<evidence type="ECO:0000256" key="1">
    <source>
        <dbReference type="SAM" id="SignalP"/>
    </source>
</evidence>
<organism evidence="2 3">
    <name type="scientific">Ditylenchus dipsaci</name>
    <dbReference type="NCBI Taxonomy" id="166011"/>
    <lineage>
        <taxon>Eukaryota</taxon>
        <taxon>Metazoa</taxon>
        <taxon>Ecdysozoa</taxon>
        <taxon>Nematoda</taxon>
        <taxon>Chromadorea</taxon>
        <taxon>Rhabditida</taxon>
        <taxon>Tylenchina</taxon>
        <taxon>Tylenchomorpha</taxon>
        <taxon>Sphaerularioidea</taxon>
        <taxon>Anguinidae</taxon>
        <taxon>Anguininae</taxon>
        <taxon>Ditylenchus</taxon>
    </lineage>
</organism>
<dbReference type="Proteomes" id="UP000887574">
    <property type="component" value="Unplaced"/>
</dbReference>
<evidence type="ECO:0000313" key="3">
    <source>
        <dbReference type="WBParaSite" id="jg15174"/>
    </source>
</evidence>
<feature type="signal peptide" evidence="1">
    <location>
        <begin position="1"/>
        <end position="30"/>
    </location>
</feature>